<gene>
    <name evidence="2" type="ORF">M4L21_04940</name>
</gene>
<proteinExistence type="predicted"/>
<organism evidence="2 3">
    <name type="scientific">Staphylococcus equorum</name>
    <dbReference type="NCBI Taxonomy" id="246432"/>
    <lineage>
        <taxon>Bacteria</taxon>
        <taxon>Bacillati</taxon>
        <taxon>Bacillota</taxon>
        <taxon>Bacilli</taxon>
        <taxon>Bacillales</taxon>
        <taxon>Staphylococcaceae</taxon>
        <taxon>Staphylococcus</taxon>
    </lineage>
</organism>
<dbReference type="RefSeq" id="WP_057511933.1">
    <property type="nucleotide sequence ID" value="NZ_JAMBPV010000005.1"/>
</dbReference>
<dbReference type="Proteomes" id="UP001152302">
    <property type="component" value="Unassembled WGS sequence"/>
</dbReference>
<feature type="coiled-coil region" evidence="1">
    <location>
        <begin position="77"/>
        <end position="132"/>
    </location>
</feature>
<evidence type="ECO:0000313" key="2">
    <source>
        <dbReference type="EMBL" id="MDG0858669.1"/>
    </source>
</evidence>
<sequence length="133" mass="15621">MFKQVFLYNGTPYLAYMNEEGEYDYPQDEWTDVAPPEGIYSPYYFDGNEWIGATKEEWESHRPEKEPHIPKVNEIMLAQAQMQVTKTANQLVKTQKEQAETLTELTKKEQRLKEIEELQAQTMLEIAKLKGEN</sequence>
<protein>
    <submittedName>
        <fullName evidence="2">Uncharacterized protein</fullName>
    </submittedName>
</protein>
<reference evidence="2" key="1">
    <citation type="submission" date="2022-05" db="EMBL/GenBank/DDBJ databases">
        <title>Comparative genomics of Staphylococcus equorum isolates.</title>
        <authorList>
            <person name="Luelf R.H."/>
        </authorList>
    </citation>
    <scope>NUCLEOTIDE SEQUENCE</scope>
    <source>
        <strain evidence="2">TMW 2.2343</strain>
    </source>
</reference>
<comment type="caution">
    <text evidence="2">The sequence shown here is derived from an EMBL/GenBank/DDBJ whole genome shotgun (WGS) entry which is preliminary data.</text>
</comment>
<evidence type="ECO:0000313" key="3">
    <source>
        <dbReference type="Proteomes" id="UP001152302"/>
    </source>
</evidence>
<evidence type="ECO:0000256" key="1">
    <source>
        <dbReference type="SAM" id="Coils"/>
    </source>
</evidence>
<dbReference type="EMBL" id="JAMBPX010000003">
    <property type="protein sequence ID" value="MDG0858669.1"/>
    <property type="molecule type" value="Genomic_DNA"/>
</dbReference>
<keyword evidence="1" id="KW-0175">Coiled coil</keyword>
<dbReference type="AlphaFoldDB" id="A0A9X4L9G3"/>
<name>A0A9X4L9G3_9STAP</name>
<accession>A0A9X4L9G3</accession>